<dbReference type="RefSeq" id="WP_020995232.1">
    <property type="nucleotide sequence ID" value="NZ_CABMNL010000001.1"/>
</dbReference>
<dbReference type="Proteomes" id="UP000003973">
    <property type="component" value="Unassembled WGS sequence"/>
</dbReference>
<evidence type="ECO:0000259" key="1">
    <source>
        <dbReference type="Pfam" id="PF00535"/>
    </source>
</evidence>
<dbReference type="CAZy" id="GT2">
    <property type="family name" value="Glycosyltransferase Family 2"/>
</dbReference>
<dbReference type="CDD" id="cd00761">
    <property type="entry name" value="Glyco_tranf_GTA_type"/>
    <property type="match status" value="1"/>
</dbReference>
<dbReference type="GO" id="GO:0016758">
    <property type="term" value="F:hexosyltransferase activity"/>
    <property type="evidence" value="ECO:0007669"/>
    <property type="project" value="UniProtKB-ARBA"/>
</dbReference>
<name>C3X2A2_9BURK</name>
<keyword evidence="3" id="KW-1185">Reference proteome</keyword>
<dbReference type="Gene3D" id="3.90.550.10">
    <property type="entry name" value="Spore Coat Polysaccharide Biosynthesis Protein SpsA, Chain A"/>
    <property type="match status" value="1"/>
</dbReference>
<proteinExistence type="predicted"/>
<dbReference type="HOGENOM" id="CLU_025996_0_4_4"/>
<evidence type="ECO:0000313" key="3">
    <source>
        <dbReference type="Proteomes" id="UP000003973"/>
    </source>
</evidence>
<sequence length="327" mass="39012">MMPDSPVISVIISSYNHENYIKDTIRSIIRQTYKNLELIVIDDGSKDKTWERINDLRAVCEERFLRVIFKKQENKGTCTTMNELISLSAGEYTFGIASDDVADERAIELFYNFLSENKEYALVVGENKLIDADGCICYWDKNRNITYDRETAEYTSFSSYLERVNSAGITFDSELFGTYETLMLGNYIPNGYLVRKAIYELIGQYHTEAPLEDYWLMLQLSKYARMKFIRETTFYYRWHASNTIKNVSRVQDMTRRTYQCECKLLLSEKHKALFQRTIQYLERHYKKMLLSLGFFEIYKTRSLEYKYMCIKIKNTVFKFKYKKYYIF</sequence>
<reference evidence="2" key="1">
    <citation type="submission" date="2011-10" db="EMBL/GenBank/DDBJ databases">
        <title>The Genome Sequence of Oxalobacter formigenes HOxBLS.</title>
        <authorList>
            <consortium name="The Broad Institute Genome Sequencing Platform"/>
            <person name="Earl A."/>
            <person name="Ward D."/>
            <person name="Feldgarden M."/>
            <person name="Gevers D."/>
            <person name="Allison M.J."/>
            <person name="Humphrey S."/>
            <person name="Young S.K."/>
            <person name="Zeng Q."/>
            <person name="Gargeya S."/>
            <person name="Fitzgerald M."/>
            <person name="Haas B."/>
            <person name="Abouelleil A."/>
            <person name="Alvarado L."/>
            <person name="Arachchi H.M."/>
            <person name="Berlin A."/>
            <person name="Brown A."/>
            <person name="Chapman S.B."/>
            <person name="Chen Z."/>
            <person name="Dunbar C."/>
            <person name="Freedman E."/>
            <person name="Gearin G."/>
            <person name="Goldberg J."/>
            <person name="Griggs A."/>
            <person name="Gujja S."/>
            <person name="Heiman D."/>
            <person name="Howarth C."/>
            <person name="Larson L."/>
            <person name="Lui A."/>
            <person name="MacDonald P.J.P."/>
            <person name="Montmayeur A."/>
            <person name="Murphy C."/>
            <person name="Neiman D."/>
            <person name="Pearson M."/>
            <person name="Priest M."/>
            <person name="Roberts A."/>
            <person name="Saif S."/>
            <person name="Shea T."/>
            <person name="Shenoy N."/>
            <person name="Sisk P."/>
            <person name="Stolte C."/>
            <person name="Sykes S."/>
            <person name="Wortman J."/>
            <person name="Nusbaum C."/>
            <person name="Birren B."/>
        </authorList>
    </citation>
    <scope>NUCLEOTIDE SEQUENCE [LARGE SCALE GENOMIC DNA]</scope>
    <source>
        <strain evidence="2">HOxBLS</strain>
    </source>
</reference>
<evidence type="ECO:0000313" key="2">
    <source>
        <dbReference type="EMBL" id="EEO27338.2"/>
    </source>
</evidence>
<protein>
    <recommendedName>
        <fullName evidence="1">Glycosyltransferase 2-like domain-containing protein</fullName>
    </recommendedName>
</protein>
<dbReference type="AlphaFoldDB" id="C3X2A2"/>
<dbReference type="InterPro" id="IPR029044">
    <property type="entry name" value="Nucleotide-diphossugar_trans"/>
</dbReference>
<comment type="caution">
    <text evidence="2">The sequence shown here is derived from an EMBL/GenBank/DDBJ whole genome shotgun (WGS) entry which is preliminary data.</text>
</comment>
<gene>
    <name evidence="2" type="ORF">OFAG_00491</name>
</gene>
<organism evidence="2 3">
    <name type="scientific">Oxalobacter paraformigenes</name>
    <dbReference type="NCBI Taxonomy" id="556268"/>
    <lineage>
        <taxon>Bacteria</taxon>
        <taxon>Pseudomonadati</taxon>
        <taxon>Pseudomonadota</taxon>
        <taxon>Betaproteobacteria</taxon>
        <taxon>Burkholderiales</taxon>
        <taxon>Oxalobacteraceae</taxon>
        <taxon>Oxalobacter</taxon>
    </lineage>
</organism>
<dbReference type="SUPFAM" id="SSF53448">
    <property type="entry name" value="Nucleotide-diphospho-sugar transferases"/>
    <property type="match status" value="1"/>
</dbReference>
<dbReference type="PANTHER" id="PTHR22916:SF3">
    <property type="entry name" value="UDP-GLCNAC:BETAGAL BETA-1,3-N-ACETYLGLUCOSAMINYLTRANSFERASE-LIKE PROTEIN 1"/>
    <property type="match status" value="1"/>
</dbReference>
<dbReference type="Pfam" id="PF00535">
    <property type="entry name" value="Glycos_transf_2"/>
    <property type="match status" value="1"/>
</dbReference>
<feature type="domain" description="Glycosyltransferase 2-like" evidence="1">
    <location>
        <begin position="9"/>
        <end position="124"/>
    </location>
</feature>
<dbReference type="InterPro" id="IPR001173">
    <property type="entry name" value="Glyco_trans_2-like"/>
</dbReference>
<dbReference type="eggNOG" id="COG1215">
    <property type="taxonomic scope" value="Bacteria"/>
</dbReference>
<dbReference type="EMBL" id="ACDP02000026">
    <property type="protein sequence ID" value="EEO27338.2"/>
    <property type="molecule type" value="Genomic_DNA"/>
</dbReference>
<dbReference type="PANTHER" id="PTHR22916">
    <property type="entry name" value="GLYCOSYLTRANSFERASE"/>
    <property type="match status" value="1"/>
</dbReference>
<accession>C3X2A2</accession>